<dbReference type="AlphaFoldDB" id="A0AAE0KHD5"/>
<accession>A0AAE0KHD5</accession>
<dbReference type="PROSITE" id="PS51257">
    <property type="entry name" value="PROKAR_LIPOPROTEIN"/>
    <property type="match status" value="1"/>
</dbReference>
<reference evidence="1" key="2">
    <citation type="submission" date="2023-06" db="EMBL/GenBank/DDBJ databases">
        <authorList>
            <consortium name="Lawrence Berkeley National Laboratory"/>
            <person name="Haridas S."/>
            <person name="Hensen N."/>
            <person name="Bonometti L."/>
            <person name="Westerberg I."/>
            <person name="Brannstrom I.O."/>
            <person name="Guillou S."/>
            <person name="Cros-Aarteil S."/>
            <person name="Calhoun S."/>
            <person name="Kuo A."/>
            <person name="Mondo S."/>
            <person name="Pangilinan J."/>
            <person name="Riley R."/>
            <person name="Labutti K."/>
            <person name="Andreopoulos B."/>
            <person name="Lipzen A."/>
            <person name="Chen C."/>
            <person name="Yanf M."/>
            <person name="Daum C."/>
            <person name="Ng V."/>
            <person name="Clum A."/>
            <person name="Steindorff A."/>
            <person name="Ohm R."/>
            <person name="Martin F."/>
            <person name="Silar P."/>
            <person name="Natvig D."/>
            <person name="Lalanne C."/>
            <person name="Gautier V."/>
            <person name="Ament-Velasquez S.L."/>
            <person name="Kruys A."/>
            <person name="Hutchinson M.I."/>
            <person name="Powell A.J."/>
            <person name="Barry K."/>
            <person name="Miller A.N."/>
            <person name="Grigoriev I.V."/>
            <person name="Debuchy R."/>
            <person name="Gladieux P."/>
            <person name="Thoren M.H."/>
            <person name="Johannesson H."/>
        </authorList>
    </citation>
    <scope>NUCLEOTIDE SEQUENCE</scope>
    <source>
        <strain evidence="1">CBS 958.72</strain>
    </source>
</reference>
<dbReference type="EMBL" id="JAULSN010000003">
    <property type="protein sequence ID" value="KAK3376778.1"/>
    <property type="molecule type" value="Genomic_DNA"/>
</dbReference>
<dbReference type="Proteomes" id="UP001287356">
    <property type="component" value="Unassembled WGS sequence"/>
</dbReference>
<gene>
    <name evidence="1" type="ORF">B0T24DRAFT_229126</name>
</gene>
<protein>
    <submittedName>
        <fullName evidence="1">Uncharacterized protein</fullName>
    </submittedName>
</protein>
<evidence type="ECO:0000313" key="1">
    <source>
        <dbReference type="EMBL" id="KAK3376778.1"/>
    </source>
</evidence>
<comment type="caution">
    <text evidence="1">The sequence shown here is derived from an EMBL/GenBank/DDBJ whole genome shotgun (WGS) entry which is preliminary data.</text>
</comment>
<organism evidence="1 2">
    <name type="scientific">Lasiosphaeria ovina</name>
    <dbReference type="NCBI Taxonomy" id="92902"/>
    <lineage>
        <taxon>Eukaryota</taxon>
        <taxon>Fungi</taxon>
        <taxon>Dikarya</taxon>
        <taxon>Ascomycota</taxon>
        <taxon>Pezizomycotina</taxon>
        <taxon>Sordariomycetes</taxon>
        <taxon>Sordariomycetidae</taxon>
        <taxon>Sordariales</taxon>
        <taxon>Lasiosphaeriaceae</taxon>
        <taxon>Lasiosphaeria</taxon>
    </lineage>
</organism>
<evidence type="ECO:0000313" key="2">
    <source>
        <dbReference type="Proteomes" id="UP001287356"/>
    </source>
</evidence>
<sequence length="212" mass="24153">MAARLPIPDVPGFPSSVFCFSNVQTSGACWRSDLARPNARPKLAAACMSMVRASLRDIPVKENQRLRNQRITRRRYSRKGPTVHVSCSEYLQVSCRYRSRWTPRQETFGEQKQVLSGAKATALLPVACSMRAARSRALPRARLPRRPKSFSHTTLTLAPNALLHPSYDYQSTIHTCHSLQWVLGWGNEQKRKRRDMKLEESQLESLVPSLTY</sequence>
<name>A0AAE0KHD5_9PEZI</name>
<reference evidence="1" key="1">
    <citation type="journal article" date="2023" name="Mol. Phylogenet. Evol.">
        <title>Genome-scale phylogeny and comparative genomics of the fungal order Sordariales.</title>
        <authorList>
            <person name="Hensen N."/>
            <person name="Bonometti L."/>
            <person name="Westerberg I."/>
            <person name="Brannstrom I.O."/>
            <person name="Guillou S."/>
            <person name="Cros-Aarteil S."/>
            <person name="Calhoun S."/>
            <person name="Haridas S."/>
            <person name="Kuo A."/>
            <person name="Mondo S."/>
            <person name="Pangilinan J."/>
            <person name="Riley R."/>
            <person name="LaButti K."/>
            <person name="Andreopoulos B."/>
            <person name="Lipzen A."/>
            <person name="Chen C."/>
            <person name="Yan M."/>
            <person name="Daum C."/>
            <person name="Ng V."/>
            <person name="Clum A."/>
            <person name="Steindorff A."/>
            <person name="Ohm R.A."/>
            <person name="Martin F."/>
            <person name="Silar P."/>
            <person name="Natvig D.O."/>
            <person name="Lalanne C."/>
            <person name="Gautier V."/>
            <person name="Ament-Velasquez S.L."/>
            <person name="Kruys A."/>
            <person name="Hutchinson M.I."/>
            <person name="Powell A.J."/>
            <person name="Barry K."/>
            <person name="Miller A.N."/>
            <person name="Grigoriev I.V."/>
            <person name="Debuchy R."/>
            <person name="Gladieux P."/>
            <person name="Hiltunen Thoren M."/>
            <person name="Johannesson H."/>
        </authorList>
    </citation>
    <scope>NUCLEOTIDE SEQUENCE</scope>
    <source>
        <strain evidence="1">CBS 958.72</strain>
    </source>
</reference>
<keyword evidence="2" id="KW-1185">Reference proteome</keyword>
<proteinExistence type="predicted"/>